<proteinExistence type="predicted"/>
<feature type="compositionally biased region" description="Basic and acidic residues" evidence="5">
    <location>
        <begin position="903"/>
        <end position="922"/>
    </location>
</feature>
<evidence type="ECO:0000313" key="7">
    <source>
        <dbReference type="EMBL" id="EEH56288.1"/>
    </source>
</evidence>
<dbReference type="InterPro" id="IPR029069">
    <property type="entry name" value="HotDog_dom_sf"/>
</dbReference>
<dbReference type="PANTHER" id="PTHR24095:SF14">
    <property type="entry name" value="ACETYL-COENZYME A SYNTHETASE 1"/>
    <property type="match status" value="1"/>
</dbReference>
<dbReference type="RefSeq" id="XP_003059156.1">
    <property type="nucleotide sequence ID" value="XM_003059110.1"/>
</dbReference>
<dbReference type="Gene3D" id="3.40.50.12780">
    <property type="entry name" value="N-terminal domain of ligase-like"/>
    <property type="match status" value="1"/>
</dbReference>
<dbReference type="CDD" id="cd00586">
    <property type="entry name" value="4HBT"/>
    <property type="match status" value="1"/>
</dbReference>
<gene>
    <name evidence="7" type="ORF">MICPUCDRAFT_58717</name>
</gene>
<accession>C1MU95</accession>
<evidence type="ECO:0000256" key="5">
    <source>
        <dbReference type="SAM" id="MobiDB-lite"/>
    </source>
</evidence>
<dbReference type="InterPro" id="IPR042099">
    <property type="entry name" value="ANL_N_sf"/>
</dbReference>
<feature type="compositionally biased region" description="Basic residues" evidence="5">
    <location>
        <begin position="1448"/>
        <end position="1457"/>
    </location>
</feature>
<feature type="compositionally biased region" description="Basic and acidic residues" evidence="5">
    <location>
        <begin position="885"/>
        <end position="896"/>
    </location>
</feature>
<name>C1MU95_MICPC</name>
<dbReference type="SUPFAM" id="SSF54637">
    <property type="entry name" value="Thioesterase/thiol ester dehydrase-isomerase"/>
    <property type="match status" value="1"/>
</dbReference>
<dbReference type="InterPro" id="IPR000873">
    <property type="entry name" value="AMP-dep_synth/lig_dom"/>
</dbReference>
<reference evidence="7 8" key="1">
    <citation type="journal article" date="2009" name="Science">
        <title>Green evolution and dynamic adaptations revealed by genomes of the marine picoeukaryotes Micromonas.</title>
        <authorList>
            <person name="Worden A.Z."/>
            <person name="Lee J.H."/>
            <person name="Mock T."/>
            <person name="Rouze P."/>
            <person name="Simmons M.P."/>
            <person name="Aerts A.L."/>
            <person name="Allen A.E."/>
            <person name="Cuvelier M.L."/>
            <person name="Derelle E."/>
            <person name="Everett M.V."/>
            <person name="Foulon E."/>
            <person name="Grimwood J."/>
            <person name="Gundlach H."/>
            <person name="Henrissat B."/>
            <person name="Napoli C."/>
            <person name="McDonald S.M."/>
            <person name="Parker M.S."/>
            <person name="Rombauts S."/>
            <person name="Salamov A."/>
            <person name="Von Dassow P."/>
            <person name="Badger J.H."/>
            <person name="Coutinho P.M."/>
            <person name="Demir E."/>
            <person name="Dubchak I."/>
            <person name="Gentemann C."/>
            <person name="Eikrem W."/>
            <person name="Gready J.E."/>
            <person name="John U."/>
            <person name="Lanier W."/>
            <person name="Lindquist E.A."/>
            <person name="Lucas S."/>
            <person name="Mayer K.F."/>
            <person name="Moreau H."/>
            <person name="Not F."/>
            <person name="Otillar R."/>
            <person name="Panaud O."/>
            <person name="Pangilinan J."/>
            <person name="Paulsen I."/>
            <person name="Piegu B."/>
            <person name="Poliakov A."/>
            <person name="Robbens S."/>
            <person name="Schmutz J."/>
            <person name="Toulza E."/>
            <person name="Wyss T."/>
            <person name="Zelensky A."/>
            <person name="Zhou K."/>
            <person name="Armbrust E.V."/>
            <person name="Bhattacharya D."/>
            <person name="Goodenough U.W."/>
            <person name="Van de Peer Y."/>
            <person name="Grigoriev I.V."/>
        </authorList>
    </citation>
    <scope>NUCLEOTIDE SEQUENCE [LARGE SCALE GENOMIC DNA]</scope>
    <source>
        <strain evidence="7 8">CCMP1545</strain>
    </source>
</reference>
<evidence type="ECO:0000256" key="4">
    <source>
        <dbReference type="ARBA" id="ARBA00022840"/>
    </source>
</evidence>
<dbReference type="Gene3D" id="1.10.1200.10">
    <property type="entry name" value="ACP-like"/>
    <property type="match status" value="1"/>
</dbReference>
<dbReference type="GeneID" id="9684898"/>
<dbReference type="Pfam" id="PF13193">
    <property type="entry name" value="AMP-binding_C"/>
    <property type="match status" value="1"/>
</dbReference>
<keyword evidence="4" id="KW-0067">ATP-binding</keyword>
<feature type="region of interest" description="Disordered" evidence="5">
    <location>
        <begin position="1036"/>
        <end position="1055"/>
    </location>
</feature>
<feature type="domain" description="Carrier" evidence="6">
    <location>
        <begin position="1108"/>
        <end position="1190"/>
    </location>
</feature>
<dbReference type="InterPro" id="IPR025110">
    <property type="entry name" value="AMP-bd_C"/>
</dbReference>
<dbReference type="GO" id="GO:0006085">
    <property type="term" value="P:acetyl-CoA biosynthetic process"/>
    <property type="evidence" value="ECO:0007669"/>
    <property type="project" value="TreeGrafter"/>
</dbReference>
<feature type="compositionally biased region" description="Low complexity" evidence="5">
    <location>
        <begin position="46"/>
        <end position="56"/>
    </location>
</feature>
<evidence type="ECO:0000256" key="2">
    <source>
        <dbReference type="ARBA" id="ARBA00022598"/>
    </source>
</evidence>
<evidence type="ECO:0000256" key="3">
    <source>
        <dbReference type="ARBA" id="ARBA00022741"/>
    </source>
</evidence>
<dbReference type="STRING" id="564608.C1MU95"/>
<dbReference type="InterPro" id="IPR045851">
    <property type="entry name" value="AMP-bd_C_sf"/>
</dbReference>
<dbReference type="OrthoDB" id="203851at2759"/>
<keyword evidence="8" id="KW-1185">Reference proteome</keyword>
<feature type="region of interest" description="Disordered" evidence="5">
    <location>
        <begin position="870"/>
        <end position="922"/>
    </location>
</feature>
<dbReference type="PANTHER" id="PTHR24095">
    <property type="entry name" value="ACETYL-COENZYME A SYNTHETASE"/>
    <property type="match status" value="1"/>
</dbReference>
<keyword evidence="3" id="KW-0547">Nucleotide-binding</keyword>
<dbReference type="EMBL" id="GG663740">
    <property type="protein sequence ID" value="EEH56288.1"/>
    <property type="molecule type" value="Genomic_DNA"/>
</dbReference>
<organism evidence="8">
    <name type="scientific">Micromonas pusilla (strain CCMP1545)</name>
    <name type="common">Picoplanktonic green alga</name>
    <dbReference type="NCBI Taxonomy" id="564608"/>
    <lineage>
        <taxon>Eukaryota</taxon>
        <taxon>Viridiplantae</taxon>
        <taxon>Chlorophyta</taxon>
        <taxon>Mamiellophyceae</taxon>
        <taxon>Mamiellales</taxon>
        <taxon>Mamiellaceae</taxon>
        <taxon>Micromonas</taxon>
    </lineage>
</organism>
<dbReference type="InterPro" id="IPR020845">
    <property type="entry name" value="AMP-binding_CS"/>
</dbReference>
<dbReference type="GO" id="GO:0005524">
    <property type="term" value="F:ATP binding"/>
    <property type="evidence" value="ECO:0007669"/>
    <property type="project" value="UniProtKB-KW"/>
</dbReference>
<protein>
    <recommendedName>
        <fullName evidence="1">acetate--CoA ligase</fullName>
        <ecNumber evidence="1">6.2.1.1</ecNumber>
    </recommendedName>
</protein>
<dbReference type="InterPro" id="IPR042104">
    <property type="entry name" value="PKS_dehydratase_sf"/>
</dbReference>
<dbReference type="Gene3D" id="3.10.129.10">
    <property type="entry name" value="Hotdog Thioesterase"/>
    <property type="match status" value="1"/>
</dbReference>
<sequence length="1457" mass="155525">MAPPPRASGDGFAPSEAALAAALDAAEDIWFHDERAATTDDRLGGWRRAGAGAGAASPPPRARIRATNGGDSTNADTPKKTSHHPSSSSWTPWRALCDVAEAPYFRWYAGAKTNACFNALDRHLADGRGDDVALTCVPEDGAGETYSVTRRELLGAVVRAAKALKETHGLKARDRVLFHAPTDATHVVYMLACARLGVTYSATAVDSVTDVLSSRAADLTPRVAIAPDARATHGGVAVDCAEKLRDALATHSADAAGGGRCKVVTVAPWRASAPHVASYLAMSDADALRAAFTACPCVPVETDHPLFVSYTSGSTGKPKGVVHGHGGYVAGVKQSMKVVFETTEGEGCDGVSGRGGGILTVGSAGWITGQSYMVWAPLCAGVRSVMMLGSPVYPTPLRTAQTVAREKCTLLKTGSAVIRQLMTDPGNAAKLDAIDTSSLRYATFCAEPVSVEVHEYAHRHITKKFINSYWATEHGGMVFSRNTTSGGADKPIAPDARTWPLPWVKVALDEETSDVVIAGPYPSLALTVFGDPESVNDPKWRGDLARYQKTYWPKNGGGFVQGDIARVAGKDGGFTFHGRSDEVINVNGNRVGTEQIERCLWDVETTETGSGESGQGGGAGAGGDADATTYRVKDCCVVGAPDFVKGTAPVAFVVFERRGGGGKKSKRGGGAASKAASRGPDLAAFKLAAATAVTDRVGAYAAPDHVFAVDALPKTITNKTSRKTLQLLLAGDDAPDGSLAKKETLPPIAAMVADWRLTGASTSHAINLRRYWNAFTFSDHNVLGKPIVPGAGWLCVLANEMKTEKLADVSFMRGVHDARADVRVVKRRRTMQATVGDDVVLKASVVAGEATPRAIGPTLFARSENARPAAAAAAADEAMDTGSDGSDRSDGEKESSDDASDPDPDRDRDRDRDDPVITEDATHAQHYRRCGALKLNYGGAYRAVSKVEWSGHVFRADVDGTHLAAVLDAGLQVACAAVRGNTFIPVGVGEFHITEGVDAWKPGGKCVAHGEITEQHNEFLIADLRYERLVVGASAGGAGGSKKRKSASSAASSSPGYKTFAAMSRVRFARVEGTKPRLQPAAARHAPPPTGAAQILDPKTALDRLRHLTPEQREDAIRAVVRGVVVDLTDVEPDFDKTVFDNGMHSLNAVELLTRVNDALGTGVTSKLVVVDAPMSHFVTAVAQHAAEYEAPKEGEESLPFPNVDYDNLNEIVRRRLAGKTVGKTPYVFLAKFMAYNWWRKSFQFFRIGGLNLFLNPPKKIDLGIEVRMDRRVEFRDLDMNQHYTVEMIVGRSVDGVEQLMLMSGLTLVELYYKRNLFAAKIQSTFHKELAHNDRYTIHTKITRVAGSLMDIRVAFLDADETLCFEILWTILIVLDSNERILLDWENVDLMEGRTLTAGPGKNRVEAPATPKSPGPGGGGSLLGSALPPFLGGERSKTIAEAAGTTKSSKKKTKKKR</sequence>
<feature type="compositionally biased region" description="Low complexity" evidence="5">
    <location>
        <begin position="1423"/>
        <end position="1433"/>
    </location>
</feature>
<evidence type="ECO:0000256" key="1">
    <source>
        <dbReference type="ARBA" id="ARBA00013275"/>
    </source>
</evidence>
<dbReference type="eggNOG" id="KOG1175">
    <property type="taxonomic scope" value="Eukaryota"/>
</dbReference>
<dbReference type="GO" id="GO:0003987">
    <property type="term" value="F:acetate-CoA ligase activity"/>
    <property type="evidence" value="ECO:0007669"/>
    <property type="project" value="UniProtKB-EC"/>
</dbReference>
<keyword evidence="2" id="KW-0436">Ligase</keyword>
<feature type="region of interest" description="Disordered" evidence="5">
    <location>
        <begin position="1074"/>
        <end position="1093"/>
    </location>
</feature>
<dbReference type="InterPro" id="IPR009081">
    <property type="entry name" value="PP-bd_ACP"/>
</dbReference>
<evidence type="ECO:0000313" key="8">
    <source>
        <dbReference type="Proteomes" id="UP000001876"/>
    </source>
</evidence>
<dbReference type="PROSITE" id="PS00455">
    <property type="entry name" value="AMP_BINDING"/>
    <property type="match status" value="1"/>
</dbReference>
<dbReference type="PROSITE" id="PS50075">
    <property type="entry name" value="CARRIER"/>
    <property type="match status" value="1"/>
</dbReference>
<feature type="region of interest" description="Disordered" evidence="5">
    <location>
        <begin position="1396"/>
        <end position="1457"/>
    </location>
</feature>
<dbReference type="KEGG" id="mpp:MICPUCDRAFT_58717"/>
<evidence type="ECO:0000259" key="6">
    <source>
        <dbReference type="PROSITE" id="PS50075"/>
    </source>
</evidence>
<dbReference type="EC" id="6.2.1.1" evidence="1"/>
<dbReference type="Gene3D" id="3.30.300.30">
    <property type="match status" value="1"/>
</dbReference>
<dbReference type="Proteomes" id="UP000001876">
    <property type="component" value="Unassembled WGS sequence"/>
</dbReference>
<dbReference type="OMA" id="HYTVEMI"/>
<dbReference type="Pfam" id="PF00550">
    <property type="entry name" value="PP-binding"/>
    <property type="match status" value="1"/>
</dbReference>
<dbReference type="GO" id="GO:0005829">
    <property type="term" value="C:cytosol"/>
    <property type="evidence" value="ECO:0007669"/>
    <property type="project" value="TreeGrafter"/>
</dbReference>
<dbReference type="Gene3D" id="3.10.129.110">
    <property type="entry name" value="Polyketide synthase dehydratase"/>
    <property type="match status" value="1"/>
</dbReference>
<dbReference type="SUPFAM" id="SSF47336">
    <property type="entry name" value="ACP-like"/>
    <property type="match status" value="1"/>
</dbReference>
<dbReference type="InterPro" id="IPR036736">
    <property type="entry name" value="ACP-like_sf"/>
</dbReference>
<dbReference type="Pfam" id="PF00501">
    <property type="entry name" value="AMP-binding"/>
    <property type="match status" value="1"/>
</dbReference>
<dbReference type="SUPFAM" id="SSF56801">
    <property type="entry name" value="Acetyl-CoA synthetase-like"/>
    <property type="match status" value="1"/>
</dbReference>
<feature type="region of interest" description="Disordered" evidence="5">
    <location>
        <begin position="41"/>
        <end position="90"/>
    </location>
</feature>